<dbReference type="FunFam" id="1.10.238.10:FF:000178">
    <property type="entry name" value="Calmodulin-2 A"/>
    <property type="match status" value="1"/>
</dbReference>
<dbReference type="SUPFAM" id="SSF47473">
    <property type="entry name" value="EF-hand"/>
    <property type="match status" value="1"/>
</dbReference>
<gene>
    <name evidence="5" type="ORF">TrLO_g10240</name>
</gene>
<comment type="caution">
    <text evidence="5">The sequence shown here is derived from an EMBL/GenBank/DDBJ whole genome shotgun (WGS) entry which is preliminary data.</text>
</comment>
<feature type="domain" description="EF-hand" evidence="4">
    <location>
        <begin position="11"/>
        <end position="46"/>
    </location>
</feature>
<keyword evidence="6" id="KW-1185">Reference proteome</keyword>
<feature type="domain" description="EF-hand" evidence="4">
    <location>
        <begin position="122"/>
        <end position="154"/>
    </location>
</feature>
<keyword evidence="2" id="KW-0677">Repeat</keyword>
<dbReference type="SMART" id="SM00054">
    <property type="entry name" value="EFh"/>
    <property type="match status" value="3"/>
</dbReference>
<dbReference type="OrthoDB" id="26525at2759"/>
<evidence type="ECO:0000313" key="5">
    <source>
        <dbReference type="EMBL" id="GMH52900.1"/>
    </source>
</evidence>
<dbReference type="AlphaFoldDB" id="A0A9W6ZN01"/>
<dbReference type="PROSITE" id="PS50222">
    <property type="entry name" value="EF_HAND_2"/>
    <property type="match status" value="3"/>
</dbReference>
<dbReference type="PROSITE" id="PS00018">
    <property type="entry name" value="EF_HAND_1"/>
    <property type="match status" value="2"/>
</dbReference>
<dbReference type="Proteomes" id="UP001165122">
    <property type="component" value="Unassembled WGS sequence"/>
</dbReference>
<evidence type="ECO:0000313" key="6">
    <source>
        <dbReference type="Proteomes" id="UP001165122"/>
    </source>
</evidence>
<evidence type="ECO:0000259" key="4">
    <source>
        <dbReference type="PROSITE" id="PS50222"/>
    </source>
</evidence>
<dbReference type="Pfam" id="PF13499">
    <property type="entry name" value="EF-hand_7"/>
    <property type="match status" value="1"/>
</dbReference>
<dbReference type="InterPro" id="IPR011992">
    <property type="entry name" value="EF-hand-dom_pair"/>
</dbReference>
<dbReference type="InterPro" id="IPR050403">
    <property type="entry name" value="Myosin_RLC"/>
</dbReference>
<dbReference type="PANTHER" id="PTHR23049">
    <property type="entry name" value="MYOSIN REGULATORY LIGHT CHAIN 2"/>
    <property type="match status" value="1"/>
</dbReference>
<dbReference type="Gene3D" id="1.10.238.10">
    <property type="entry name" value="EF-hand"/>
    <property type="match status" value="1"/>
</dbReference>
<dbReference type="InterPro" id="IPR018247">
    <property type="entry name" value="EF_Hand_1_Ca_BS"/>
</dbReference>
<reference evidence="6" key="1">
    <citation type="journal article" date="2023" name="Commun. Biol.">
        <title>Genome analysis of Parmales, the sister group of diatoms, reveals the evolutionary specialization of diatoms from phago-mixotrophs to photoautotrophs.</title>
        <authorList>
            <person name="Ban H."/>
            <person name="Sato S."/>
            <person name="Yoshikawa S."/>
            <person name="Yamada K."/>
            <person name="Nakamura Y."/>
            <person name="Ichinomiya M."/>
            <person name="Sato N."/>
            <person name="Blanc-Mathieu R."/>
            <person name="Endo H."/>
            <person name="Kuwata A."/>
            <person name="Ogata H."/>
        </authorList>
    </citation>
    <scope>NUCLEOTIDE SEQUENCE [LARGE SCALE GENOMIC DNA]</scope>
    <source>
        <strain evidence="6">NIES 3700</strain>
    </source>
</reference>
<name>A0A9W6ZN01_9STRA</name>
<keyword evidence="3" id="KW-0106">Calcium</keyword>
<dbReference type="GO" id="GO:0043226">
    <property type="term" value="C:organelle"/>
    <property type="evidence" value="ECO:0007669"/>
    <property type="project" value="UniProtKB-ARBA"/>
</dbReference>
<evidence type="ECO:0000256" key="2">
    <source>
        <dbReference type="ARBA" id="ARBA00022737"/>
    </source>
</evidence>
<comment type="similarity">
    <text evidence="1">Belongs to the centrin family.</text>
</comment>
<dbReference type="InterPro" id="IPR002048">
    <property type="entry name" value="EF_hand_dom"/>
</dbReference>
<dbReference type="EMBL" id="BRXW01000421">
    <property type="protein sequence ID" value="GMH52900.1"/>
    <property type="molecule type" value="Genomic_DNA"/>
</dbReference>
<dbReference type="CDD" id="cd00051">
    <property type="entry name" value="EFh"/>
    <property type="match status" value="1"/>
</dbReference>
<protein>
    <recommendedName>
        <fullName evidence="4">EF-hand domain-containing protein</fullName>
    </recommendedName>
</protein>
<dbReference type="GO" id="GO:0005509">
    <property type="term" value="F:calcium ion binding"/>
    <property type="evidence" value="ECO:0007669"/>
    <property type="project" value="InterPro"/>
</dbReference>
<feature type="domain" description="EF-hand" evidence="4">
    <location>
        <begin position="47"/>
        <end position="82"/>
    </location>
</feature>
<organism evidence="5 6">
    <name type="scientific">Triparma laevis f. longispina</name>
    <dbReference type="NCBI Taxonomy" id="1714387"/>
    <lineage>
        <taxon>Eukaryota</taxon>
        <taxon>Sar</taxon>
        <taxon>Stramenopiles</taxon>
        <taxon>Ochrophyta</taxon>
        <taxon>Bolidophyceae</taxon>
        <taxon>Parmales</taxon>
        <taxon>Triparmaceae</taxon>
        <taxon>Triparma</taxon>
    </lineage>
</organism>
<proteinExistence type="inferred from homology"/>
<evidence type="ECO:0000256" key="3">
    <source>
        <dbReference type="ARBA" id="ARBA00022837"/>
    </source>
</evidence>
<sequence length="154" mass="17140">MSLPAHNLSAEELAEFREIFNLVDRDGGGTITKEELGELMDTLGIDATPEEIDLMINEIDQDSNGEIDFEEFVAVMSRKVNATYTSDQVKNAFKIFESGAPGGHIKVDTLIKSLTTYGTEKLSEDQAQELVSQLEPDVNGLINYSEYVDMMMHE</sequence>
<evidence type="ECO:0000256" key="1">
    <source>
        <dbReference type="ARBA" id="ARBA00005253"/>
    </source>
</evidence>
<dbReference type="Pfam" id="PF13833">
    <property type="entry name" value="EF-hand_8"/>
    <property type="match status" value="1"/>
</dbReference>
<accession>A0A9W6ZN01</accession>